<sequence>MYRHRLLLLVIAGALLLLPGLLDWWLFESTHWLMPFVIWGLLIALAAAAEWRQRHHEF</sequence>
<comment type="caution">
    <text evidence="2">The sequence shown here is derived from an EMBL/GenBank/DDBJ whole genome shotgun (WGS) entry which is preliminary data.</text>
</comment>
<feature type="transmembrane region" description="Helical" evidence="1">
    <location>
        <begin position="32"/>
        <end position="51"/>
    </location>
</feature>
<keyword evidence="1" id="KW-0812">Transmembrane</keyword>
<accession>A0ABS3ZDH3</accession>
<dbReference type="Proteomes" id="UP000810171">
    <property type="component" value="Unassembled WGS sequence"/>
</dbReference>
<keyword evidence="1" id="KW-0472">Membrane</keyword>
<evidence type="ECO:0000313" key="2">
    <source>
        <dbReference type="EMBL" id="MBP0049750.1"/>
    </source>
</evidence>
<keyword evidence="1" id="KW-1133">Transmembrane helix</keyword>
<organism evidence="2 3">
    <name type="scientific">Marinobacterium alkalitolerans</name>
    <dbReference type="NCBI Taxonomy" id="1542925"/>
    <lineage>
        <taxon>Bacteria</taxon>
        <taxon>Pseudomonadati</taxon>
        <taxon>Pseudomonadota</taxon>
        <taxon>Gammaproteobacteria</taxon>
        <taxon>Oceanospirillales</taxon>
        <taxon>Oceanospirillaceae</taxon>
        <taxon>Marinobacterium</taxon>
    </lineage>
</organism>
<reference evidence="2 3" key="1">
    <citation type="submission" date="2020-09" db="EMBL/GenBank/DDBJ databases">
        <authorList>
            <person name="Tanuku N.R.S."/>
        </authorList>
    </citation>
    <scope>NUCLEOTIDE SEQUENCE [LARGE SCALE GENOMIC DNA]</scope>
    <source>
        <strain evidence="2 3">AK62</strain>
    </source>
</reference>
<dbReference type="RefSeq" id="WP_209288436.1">
    <property type="nucleotide sequence ID" value="NZ_JACVEW010000024.1"/>
</dbReference>
<name>A0ABS3ZDH3_9GAMM</name>
<protein>
    <submittedName>
        <fullName evidence="2">Uncharacterized protein</fullName>
    </submittedName>
</protein>
<evidence type="ECO:0000313" key="3">
    <source>
        <dbReference type="Proteomes" id="UP000810171"/>
    </source>
</evidence>
<gene>
    <name evidence="2" type="ORF">H9C73_13515</name>
</gene>
<dbReference type="EMBL" id="JACVEW010000024">
    <property type="protein sequence ID" value="MBP0049750.1"/>
    <property type="molecule type" value="Genomic_DNA"/>
</dbReference>
<evidence type="ECO:0000256" key="1">
    <source>
        <dbReference type="SAM" id="Phobius"/>
    </source>
</evidence>
<keyword evidence="3" id="KW-1185">Reference proteome</keyword>
<proteinExistence type="predicted"/>